<sequence>MASDDSFLVLMHYRGSIKKKIHSEIKFNDKFSLNIFFKLSTSFIEFQNTIIKKLGMQCVKRVEKLFYKILIFVLRDDVKYDSFVIGSDEDLQVLFHCRRQFFEVRTPELLAKLVDVVCSSGGSNRNPQPSAMASCSSSMPVGASSSVSVIALEAVLVFYLSFVTDLNCNRDGEIGDIRPFGELSITIVGTPDVVLIFEQGRASDGVKDVLQEEDDDDVKSATIADDSNDDIARSNPTRGSGAASSRIQQYSCTF</sequence>
<dbReference type="EMBL" id="SDMP01000010">
    <property type="protein sequence ID" value="RYR34955.1"/>
    <property type="molecule type" value="Genomic_DNA"/>
</dbReference>
<proteinExistence type="predicted"/>
<evidence type="ECO:0000313" key="3">
    <source>
        <dbReference type="Proteomes" id="UP000289738"/>
    </source>
</evidence>
<evidence type="ECO:0000313" key="2">
    <source>
        <dbReference type="EMBL" id="RYR34955.1"/>
    </source>
</evidence>
<reference evidence="2 3" key="1">
    <citation type="submission" date="2019-01" db="EMBL/GenBank/DDBJ databases">
        <title>Sequencing of cultivated peanut Arachis hypogaea provides insights into genome evolution and oil improvement.</title>
        <authorList>
            <person name="Chen X."/>
        </authorList>
    </citation>
    <scope>NUCLEOTIDE SEQUENCE [LARGE SCALE GENOMIC DNA]</scope>
    <source>
        <strain evidence="3">cv. Fuhuasheng</strain>
        <tissue evidence="2">Leaves</tissue>
    </source>
</reference>
<feature type="compositionally biased region" description="Polar residues" evidence="1">
    <location>
        <begin position="234"/>
        <end position="254"/>
    </location>
</feature>
<feature type="region of interest" description="Disordered" evidence="1">
    <location>
        <begin position="212"/>
        <end position="254"/>
    </location>
</feature>
<gene>
    <name evidence="2" type="ORF">Ahy_A10g050024</name>
</gene>
<accession>A0A445B8E5</accession>
<evidence type="ECO:0000256" key="1">
    <source>
        <dbReference type="SAM" id="MobiDB-lite"/>
    </source>
</evidence>
<comment type="caution">
    <text evidence="2">The sequence shown here is derived from an EMBL/GenBank/DDBJ whole genome shotgun (WGS) entry which is preliminary data.</text>
</comment>
<dbReference type="Proteomes" id="UP000289738">
    <property type="component" value="Chromosome A10"/>
</dbReference>
<name>A0A445B8E5_ARAHY</name>
<protein>
    <submittedName>
        <fullName evidence="2">Uncharacterized protein</fullName>
    </submittedName>
</protein>
<organism evidence="2 3">
    <name type="scientific">Arachis hypogaea</name>
    <name type="common">Peanut</name>
    <dbReference type="NCBI Taxonomy" id="3818"/>
    <lineage>
        <taxon>Eukaryota</taxon>
        <taxon>Viridiplantae</taxon>
        <taxon>Streptophyta</taxon>
        <taxon>Embryophyta</taxon>
        <taxon>Tracheophyta</taxon>
        <taxon>Spermatophyta</taxon>
        <taxon>Magnoliopsida</taxon>
        <taxon>eudicotyledons</taxon>
        <taxon>Gunneridae</taxon>
        <taxon>Pentapetalae</taxon>
        <taxon>rosids</taxon>
        <taxon>fabids</taxon>
        <taxon>Fabales</taxon>
        <taxon>Fabaceae</taxon>
        <taxon>Papilionoideae</taxon>
        <taxon>50 kb inversion clade</taxon>
        <taxon>dalbergioids sensu lato</taxon>
        <taxon>Dalbergieae</taxon>
        <taxon>Pterocarpus clade</taxon>
        <taxon>Arachis</taxon>
    </lineage>
</organism>
<dbReference type="AlphaFoldDB" id="A0A445B8E5"/>
<keyword evidence="3" id="KW-1185">Reference proteome</keyword>